<comment type="caution">
    <text evidence="1">The sequence shown here is derived from an EMBL/GenBank/DDBJ whole genome shotgun (WGS) entry which is preliminary data.</text>
</comment>
<name>A0ABT5A0W9_9CYAN</name>
<dbReference type="GO" id="GO:0004519">
    <property type="term" value="F:endonuclease activity"/>
    <property type="evidence" value="ECO:0007669"/>
    <property type="project" value="UniProtKB-KW"/>
</dbReference>
<keyword evidence="1" id="KW-0378">Hydrolase</keyword>
<dbReference type="Pfam" id="PF09570">
    <property type="entry name" value="RE_SinI"/>
    <property type="match status" value="1"/>
</dbReference>
<gene>
    <name evidence="1" type="ORF">PN492_01195</name>
</gene>
<accession>A0ABT5A0W9</accession>
<sequence>MNLNLELENELVKFKTNYGQGIKKSWNLLEIEDPIINDNIFYLFLFLEKYEKLLSFKPSEKNSQDYFNDIIKKYISPRKNKRTINLTRGDFKIGETIPDHMIRLILLAQNDNNKENVKHFLDGHRMAMSAENILGVLLEPYIAQTVESVNWIWCSGQMLIATDFLKIPVYQGQKWTCLQVKNANNTENSASSKIREIFGEKGDQSYKENITMIKKPWFRTFSTWTTPLLKEHIYKHLEIDTNQQKPLNNLKRKLKERGINEAGNFSEPETWIKLARALGRNDLVDSPERKTNWEKLNKILDLPPGKELSEDKFKEYIEKLF</sequence>
<dbReference type="Proteomes" id="UP001212123">
    <property type="component" value="Unassembled WGS sequence"/>
</dbReference>
<dbReference type="EMBL" id="JAQMTU010000007">
    <property type="protein sequence ID" value="MDB9485179.1"/>
    <property type="molecule type" value="Genomic_DNA"/>
</dbReference>
<dbReference type="RefSeq" id="WP_271804647.1">
    <property type="nucleotide sequence ID" value="NZ_JAQMTU010000007.1"/>
</dbReference>
<protein>
    <submittedName>
        <fullName evidence="1">SinI family restriction endonuclease</fullName>
        <ecNumber evidence="1">3.1.21.-</ecNumber>
    </submittedName>
</protein>
<keyword evidence="2" id="KW-1185">Reference proteome</keyword>
<organism evidence="1 2">
    <name type="scientific">Dolichospermum circinale CS-537/01</name>
    <dbReference type="NCBI Taxonomy" id="3021739"/>
    <lineage>
        <taxon>Bacteria</taxon>
        <taxon>Bacillati</taxon>
        <taxon>Cyanobacteriota</taxon>
        <taxon>Cyanophyceae</taxon>
        <taxon>Nostocales</taxon>
        <taxon>Aphanizomenonaceae</taxon>
        <taxon>Dolichospermum</taxon>
        <taxon>Dolichospermum circinale</taxon>
    </lineage>
</organism>
<dbReference type="GO" id="GO:0016787">
    <property type="term" value="F:hydrolase activity"/>
    <property type="evidence" value="ECO:0007669"/>
    <property type="project" value="UniProtKB-KW"/>
</dbReference>
<evidence type="ECO:0000313" key="2">
    <source>
        <dbReference type="Proteomes" id="UP001212123"/>
    </source>
</evidence>
<proteinExistence type="predicted"/>
<dbReference type="InterPro" id="IPR019070">
    <property type="entry name" value="Restrct_endonuc_II_SinI"/>
</dbReference>
<reference evidence="1 2" key="1">
    <citation type="submission" date="2023-01" db="EMBL/GenBank/DDBJ databases">
        <title>Genomes from the Australian National Cyanobacteria Reference Collection.</title>
        <authorList>
            <person name="Willis A."/>
            <person name="Lee E.M.F."/>
        </authorList>
    </citation>
    <scope>NUCLEOTIDE SEQUENCE [LARGE SCALE GENOMIC DNA]</scope>
    <source>
        <strain evidence="1 2">CS-537/01</strain>
    </source>
</reference>
<keyword evidence="1" id="KW-0540">Nuclease</keyword>
<dbReference type="EC" id="3.1.21.-" evidence="1"/>
<evidence type="ECO:0000313" key="1">
    <source>
        <dbReference type="EMBL" id="MDB9485179.1"/>
    </source>
</evidence>
<keyword evidence="1" id="KW-0255">Endonuclease</keyword>